<feature type="binding site" evidence="5">
    <location>
        <position position="110"/>
    </location>
    <ligand>
        <name>S-adenosyl-L-methionine</name>
        <dbReference type="ChEBI" id="CHEBI:59789"/>
    </ligand>
</feature>
<dbReference type="Gene3D" id="3.40.50.150">
    <property type="entry name" value="Vaccinia Virus protein VP39"/>
    <property type="match status" value="1"/>
</dbReference>
<dbReference type="EMBL" id="FXTM01000008">
    <property type="protein sequence ID" value="SMO51284.1"/>
    <property type="molecule type" value="Genomic_DNA"/>
</dbReference>
<dbReference type="InterPro" id="IPR004033">
    <property type="entry name" value="UbiE/COQ5_MeTrFase"/>
</dbReference>
<name>A0A521BVR5_9BACT</name>
<accession>A0A521BVR5</accession>
<keyword evidence="3 5" id="KW-0808">Transferase</keyword>
<dbReference type="PROSITE" id="PS51608">
    <property type="entry name" value="SAM_MT_UBIE"/>
    <property type="match status" value="1"/>
</dbReference>
<dbReference type="GO" id="GO:0043770">
    <property type="term" value="F:demethylmenaquinone methyltransferase activity"/>
    <property type="evidence" value="ECO:0007669"/>
    <property type="project" value="UniProtKB-UniRule"/>
</dbReference>
<comment type="similarity">
    <text evidence="5">Belongs to the class I-like SAM-binding methyltransferase superfamily. MenG/UbiE family.</text>
</comment>
<evidence type="ECO:0000256" key="3">
    <source>
        <dbReference type="ARBA" id="ARBA00022679"/>
    </source>
</evidence>
<proteinExistence type="inferred from homology"/>
<comment type="catalytic activity">
    <reaction evidence="5">
        <text>a 2-demethylmenaquinol + S-adenosyl-L-methionine = a menaquinol + S-adenosyl-L-homocysteine + H(+)</text>
        <dbReference type="Rhea" id="RHEA:42640"/>
        <dbReference type="Rhea" id="RHEA-COMP:9539"/>
        <dbReference type="Rhea" id="RHEA-COMP:9563"/>
        <dbReference type="ChEBI" id="CHEBI:15378"/>
        <dbReference type="ChEBI" id="CHEBI:18151"/>
        <dbReference type="ChEBI" id="CHEBI:55437"/>
        <dbReference type="ChEBI" id="CHEBI:57856"/>
        <dbReference type="ChEBI" id="CHEBI:59789"/>
        <dbReference type="EC" id="2.1.1.163"/>
    </reaction>
</comment>
<dbReference type="SUPFAM" id="SSF53335">
    <property type="entry name" value="S-adenosyl-L-methionine-dependent methyltransferases"/>
    <property type="match status" value="1"/>
</dbReference>
<gene>
    <name evidence="5" type="primary">menG</name>
    <name evidence="6" type="ORF">SAMN06269117_10831</name>
</gene>
<evidence type="ECO:0000256" key="2">
    <source>
        <dbReference type="ARBA" id="ARBA00022603"/>
    </source>
</evidence>
<dbReference type="PANTHER" id="PTHR43591">
    <property type="entry name" value="METHYLTRANSFERASE"/>
    <property type="match status" value="1"/>
</dbReference>
<dbReference type="UniPathway" id="UPA00079">
    <property type="reaction ID" value="UER00169"/>
</dbReference>
<comment type="function">
    <text evidence="5">Methyltransferase required for the conversion of demethylmenaquinol (DMKH2) to menaquinol (MKH2).</text>
</comment>
<dbReference type="InterPro" id="IPR029063">
    <property type="entry name" value="SAM-dependent_MTases_sf"/>
</dbReference>
<organism evidence="6 7">
    <name type="scientific">Balnearium lithotrophicum</name>
    <dbReference type="NCBI Taxonomy" id="223788"/>
    <lineage>
        <taxon>Bacteria</taxon>
        <taxon>Pseudomonadati</taxon>
        <taxon>Aquificota</taxon>
        <taxon>Aquificia</taxon>
        <taxon>Desulfurobacteriales</taxon>
        <taxon>Desulfurobacteriaceae</taxon>
        <taxon>Balnearium</taxon>
    </lineage>
</organism>
<protein>
    <recommendedName>
        <fullName evidence="5">Demethylmenaquinone methyltransferase</fullName>
        <ecNumber evidence="5">2.1.1.163</ecNumber>
    </recommendedName>
</protein>
<evidence type="ECO:0000313" key="6">
    <source>
        <dbReference type="EMBL" id="SMO51284.1"/>
    </source>
</evidence>
<dbReference type="GO" id="GO:0009234">
    <property type="term" value="P:menaquinone biosynthetic process"/>
    <property type="evidence" value="ECO:0007669"/>
    <property type="project" value="UniProtKB-UniRule"/>
</dbReference>
<dbReference type="NCBIfam" id="TIGR01934">
    <property type="entry name" value="MenG_MenH_UbiE"/>
    <property type="match status" value="1"/>
</dbReference>
<keyword evidence="7" id="KW-1185">Reference proteome</keyword>
<dbReference type="Pfam" id="PF01209">
    <property type="entry name" value="Ubie_methyltran"/>
    <property type="match status" value="1"/>
</dbReference>
<dbReference type="CDD" id="cd02440">
    <property type="entry name" value="AdoMet_MTases"/>
    <property type="match status" value="1"/>
</dbReference>
<feature type="binding site" evidence="5">
    <location>
        <position position="71"/>
    </location>
    <ligand>
        <name>S-adenosyl-L-methionine</name>
        <dbReference type="ChEBI" id="CHEBI:59789"/>
    </ligand>
</feature>
<dbReference type="HAMAP" id="MF_01813">
    <property type="entry name" value="MenG_UbiE_methyltr"/>
    <property type="match status" value="1"/>
</dbReference>
<evidence type="ECO:0000256" key="4">
    <source>
        <dbReference type="ARBA" id="ARBA00022691"/>
    </source>
</evidence>
<dbReference type="PANTHER" id="PTHR43591:SF24">
    <property type="entry name" value="2-METHOXY-6-POLYPRENYL-1,4-BENZOQUINOL METHYLASE, MITOCHONDRIAL"/>
    <property type="match status" value="1"/>
</dbReference>
<reference evidence="6 7" key="1">
    <citation type="submission" date="2017-05" db="EMBL/GenBank/DDBJ databases">
        <authorList>
            <person name="Varghese N."/>
            <person name="Submissions S."/>
        </authorList>
    </citation>
    <scope>NUCLEOTIDE SEQUENCE [LARGE SCALE GENOMIC DNA]</scope>
    <source>
        <strain evidence="6 7">DSM 16304</strain>
    </source>
</reference>
<evidence type="ECO:0000256" key="5">
    <source>
        <dbReference type="HAMAP-Rule" id="MF_01813"/>
    </source>
</evidence>
<sequence length="219" mass="24722">MKKPVGVEIFDRIAHKYDSISRFLSMGLIPRWQRELVKGIEKTGKVLDLACGTGDVGALLLGKADSIVGLDYSLSMLEVAKRKYPEISFVRGDALKTPFKDSSFDLVLVSLALRHFENPEGGLSEIRRILKEGGEVRILEVSVPKNPLLKGLFIQFLKRVMLPLGKLRSKSDVTKHLYETIVNFPHYEELLEVAKRTGFKNGSYRPLFFGMVTIYTFQS</sequence>
<comment type="pathway">
    <text evidence="5">Quinol/quinone metabolism; menaquinone biosynthesis; menaquinol from 1,4-dihydroxy-2-naphthoate: step 2/2.</text>
</comment>
<dbReference type="AlphaFoldDB" id="A0A521BVR5"/>
<keyword evidence="4 5" id="KW-0949">S-adenosyl-L-methionine</keyword>
<feature type="binding site" evidence="5">
    <location>
        <position position="53"/>
    </location>
    <ligand>
        <name>S-adenosyl-L-methionine</name>
        <dbReference type="ChEBI" id="CHEBI:59789"/>
    </ligand>
</feature>
<dbReference type="RefSeq" id="WP_185954232.1">
    <property type="nucleotide sequence ID" value="NZ_FXTM01000008.1"/>
</dbReference>
<evidence type="ECO:0000313" key="7">
    <source>
        <dbReference type="Proteomes" id="UP000317315"/>
    </source>
</evidence>
<feature type="binding site" evidence="5">
    <location>
        <begin position="93"/>
        <end position="94"/>
    </location>
    <ligand>
        <name>S-adenosyl-L-methionine</name>
        <dbReference type="ChEBI" id="CHEBI:59789"/>
    </ligand>
</feature>
<dbReference type="Proteomes" id="UP000317315">
    <property type="component" value="Unassembled WGS sequence"/>
</dbReference>
<keyword evidence="1 5" id="KW-0474">Menaquinone biosynthesis</keyword>
<evidence type="ECO:0000256" key="1">
    <source>
        <dbReference type="ARBA" id="ARBA00022428"/>
    </source>
</evidence>
<keyword evidence="2 5" id="KW-0489">Methyltransferase</keyword>
<dbReference type="EC" id="2.1.1.163" evidence="5"/>
<dbReference type="GO" id="GO:0032259">
    <property type="term" value="P:methylation"/>
    <property type="evidence" value="ECO:0007669"/>
    <property type="project" value="UniProtKB-KW"/>
</dbReference>